<keyword evidence="3" id="KW-1185">Reference proteome</keyword>
<evidence type="ECO:0000313" key="2">
    <source>
        <dbReference type="EMBL" id="MEU5713514.1"/>
    </source>
</evidence>
<sequence>MLAYDIRGSGPGLVLLHGIGSSAAETWGPLVDGLAATHTVVLPDLPGSGRSPLPVGPLAASTVADQVVATALAAGVRDFVIAGASLGAAVAVRVAARHPGRVRGLFTLAGFARPRTTLWLSLEMWASLHARRDERLGPLLTSLSFSEEYLTHLTPREARQLTAKFAGSAPGTAQQIALALGIDVHGDLPAVAAPALVVASPGDRLVVPEHSLELAEGIPGARLAAVKGGHAATIEEPERTLEILAGFLRDIRRHHGEASHTVRNV</sequence>
<dbReference type="Pfam" id="PF00561">
    <property type="entry name" value="Abhydrolase_1"/>
    <property type="match status" value="1"/>
</dbReference>
<dbReference type="EMBL" id="JBFAEG010000052">
    <property type="protein sequence ID" value="MEU5713514.1"/>
    <property type="molecule type" value="Genomic_DNA"/>
</dbReference>
<dbReference type="Proteomes" id="UP001551011">
    <property type="component" value="Unassembled WGS sequence"/>
</dbReference>
<name>A0ABV3ANJ2_9ACTN</name>
<gene>
    <name evidence="2" type="ORF">AB0H04_43000</name>
</gene>
<evidence type="ECO:0000259" key="1">
    <source>
        <dbReference type="Pfam" id="PF00561"/>
    </source>
</evidence>
<evidence type="ECO:0000313" key="3">
    <source>
        <dbReference type="Proteomes" id="UP001551011"/>
    </source>
</evidence>
<reference evidence="2 3" key="1">
    <citation type="submission" date="2024-06" db="EMBL/GenBank/DDBJ databases">
        <title>The Natural Products Discovery Center: Release of the First 8490 Sequenced Strains for Exploring Actinobacteria Biosynthetic Diversity.</title>
        <authorList>
            <person name="Kalkreuter E."/>
            <person name="Kautsar S.A."/>
            <person name="Yang D."/>
            <person name="Bader C.D."/>
            <person name="Teijaro C.N."/>
            <person name="Fluegel L."/>
            <person name="Davis C.M."/>
            <person name="Simpson J.R."/>
            <person name="Lauterbach L."/>
            <person name="Steele A.D."/>
            <person name="Gui C."/>
            <person name="Meng S."/>
            <person name="Li G."/>
            <person name="Viehrig K."/>
            <person name="Ye F."/>
            <person name="Su P."/>
            <person name="Kiefer A.F."/>
            <person name="Nichols A."/>
            <person name="Cepeda A.J."/>
            <person name="Yan W."/>
            <person name="Fan B."/>
            <person name="Jiang Y."/>
            <person name="Adhikari A."/>
            <person name="Zheng C.-J."/>
            <person name="Schuster L."/>
            <person name="Cowan T.M."/>
            <person name="Smanski M.J."/>
            <person name="Chevrette M.G."/>
            <person name="De Carvalho L.P.S."/>
            <person name="Shen B."/>
        </authorList>
    </citation>
    <scope>NUCLEOTIDE SEQUENCE [LARGE SCALE GENOMIC DNA]</scope>
    <source>
        <strain evidence="2 3">NPDC020594</strain>
    </source>
</reference>
<organism evidence="2 3">
    <name type="scientific">Streptomyces flaveolus</name>
    <dbReference type="NCBI Taxonomy" id="67297"/>
    <lineage>
        <taxon>Bacteria</taxon>
        <taxon>Bacillati</taxon>
        <taxon>Actinomycetota</taxon>
        <taxon>Actinomycetes</taxon>
        <taxon>Kitasatosporales</taxon>
        <taxon>Streptomycetaceae</taxon>
        <taxon>Streptomyces</taxon>
    </lineage>
</organism>
<accession>A0ABV3ANJ2</accession>
<dbReference type="SUPFAM" id="SSF53474">
    <property type="entry name" value="alpha/beta-Hydrolases"/>
    <property type="match status" value="1"/>
</dbReference>
<dbReference type="InterPro" id="IPR029058">
    <property type="entry name" value="AB_hydrolase_fold"/>
</dbReference>
<protein>
    <submittedName>
        <fullName evidence="2">Alpha/beta hydrolase</fullName>
    </submittedName>
</protein>
<dbReference type="InterPro" id="IPR050266">
    <property type="entry name" value="AB_hydrolase_sf"/>
</dbReference>
<dbReference type="PRINTS" id="PR00111">
    <property type="entry name" value="ABHYDROLASE"/>
</dbReference>
<dbReference type="RefSeq" id="WP_051819060.1">
    <property type="nucleotide sequence ID" value="NZ_JBEXDP010000073.1"/>
</dbReference>
<keyword evidence="2" id="KW-0378">Hydrolase</keyword>
<comment type="caution">
    <text evidence="2">The sequence shown here is derived from an EMBL/GenBank/DDBJ whole genome shotgun (WGS) entry which is preliminary data.</text>
</comment>
<dbReference type="PANTHER" id="PTHR43798">
    <property type="entry name" value="MONOACYLGLYCEROL LIPASE"/>
    <property type="match status" value="1"/>
</dbReference>
<dbReference type="GO" id="GO:0016787">
    <property type="term" value="F:hydrolase activity"/>
    <property type="evidence" value="ECO:0007669"/>
    <property type="project" value="UniProtKB-KW"/>
</dbReference>
<proteinExistence type="predicted"/>
<dbReference type="InterPro" id="IPR000073">
    <property type="entry name" value="AB_hydrolase_1"/>
</dbReference>
<feature type="domain" description="AB hydrolase-1" evidence="1">
    <location>
        <begin position="13"/>
        <end position="237"/>
    </location>
</feature>
<dbReference type="Gene3D" id="3.40.50.1820">
    <property type="entry name" value="alpha/beta hydrolase"/>
    <property type="match status" value="1"/>
</dbReference>